<reference evidence="2" key="2">
    <citation type="submission" date="2020-10" db="UniProtKB">
        <authorList>
            <consortium name="WormBaseParasite"/>
        </authorList>
    </citation>
    <scope>IDENTIFICATION</scope>
</reference>
<dbReference type="WBParaSite" id="Pan_g16574.t1">
    <property type="protein sequence ID" value="Pan_g16574.t1"/>
    <property type="gene ID" value="Pan_g16574"/>
</dbReference>
<proteinExistence type="predicted"/>
<organism evidence="1 2">
    <name type="scientific">Panagrellus redivivus</name>
    <name type="common">Microworm</name>
    <dbReference type="NCBI Taxonomy" id="6233"/>
    <lineage>
        <taxon>Eukaryota</taxon>
        <taxon>Metazoa</taxon>
        <taxon>Ecdysozoa</taxon>
        <taxon>Nematoda</taxon>
        <taxon>Chromadorea</taxon>
        <taxon>Rhabditida</taxon>
        <taxon>Tylenchina</taxon>
        <taxon>Panagrolaimomorpha</taxon>
        <taxon>Panagrolaimoidea</taxon>
        <taxon>Panagrolaimidae</taxon>
        <taxon>Panagrellus</taxon>
    </lineage>
</organism>
<reference evidence="1" key="1">
    <citation type="journal article" date="2013" name="Genetics">
        <title>The draft genome and transcriptome of Panagrellus redivivus are shaped by the harsh demands of a free-living lifestyle.</title>
        <authorList>
            <person name="Srinivasan J."/>
            <person name="Dillman A.R."/>
            <person name="Macchietto M.G."/>
            <person name="Heikkinen L."/>
            <person name="Lakso M."/>
            <person name="Fracchia K.M."/>
            <person name="Antoshechkin I."/>
            <person name="Mortazavi A."/>
            <person name="Wong G."/>
            <person name="Sternberg P.W."/>
        </authorList>
    </citation>
    <scope>NUCLEOTIDE SEQUENCE [LARGE SCALE GENOMIC DNA]</scope>
    <source>
        <strain evidence="1">MT8872</strain>
    </source>
</reference>
<name>A0A7E4ZTI5_PANRE</name>
<keyword evidence="1" id="KW-1185">Reference proteome</keyword>
<evidence type="ECO:0000313" key="2">
    <source>
        <dbReference type="WBParaSite" id="Pan_g16574.t1"/>
    </source>
</evidence>
<sequence length="84" mass="9857">MASIEFERNCESDADCIFYLTDRPLQFHCYLPEVMRSDENDMGTCVTKWDWSPMYSNYFPPSENDTTLQGIKKEIKKASDLVFL</sequence>
<dbReference type="AlphaFoldDB" id="A0A7E4ZTI5"/>
<accession>A0A7E4ZTI5</accession>
<dbReference type="Proteomes" id="UP000492821">
    <property type="component" value="Unassembled WGS sequence"/>
</dbReference>
<evidence type="ECO:0000313" key="1">
    <source>
        <dbReference type="Proteomes" id="UP000492821"/>
    </source>
</evidence>
<protein>
    <submittedName>
        <fullName evidence="2">Uncharacterized protein</fullName>
    </submittedName>
</protein>